<dbReference type="CDD" id="cd01838">
    <property type="entry name" value="Isoamyl_acetate_hydrolase_like"/>
    <property type="match status" value="1"/>
</dbReference>
<dbReference type="KEGG" id="tps:THAPSDRAFT_7789"/>
<dbReference type="GeneID" id="7444949"/>
<accession>B8C7I6</accession>
<sequence>MPPAITIPPVPSQLYIHHTTLQPRPKLILIGDSITEQGSASANGWATSLSIRYSRRLDVLNRGMNGYNSRWGLACLPLILEEILGGASESSAGICGGGGAVYDDGIEVERQSQSNTPRQQSYPQFSFIIGFGANDSCLIDGAHSRHHVSLEEYSSNLQSMIQMIRSWPSNSDYNNCTNDNRNSIDTTMNVAVALLTPPPCDTEVQKASRDNENVTKLYAQECLRVGRELGVPVVDLWNGMQVLIDESGKEENDKKDGRWKEDYLSDGVHLTSLGNFRLYQLVVEMLDQTIDDDALGLGLEVTKLPRQYPDHSLVDSKHYEQAF</sequence>
<name>B8C7I6_THAPS</name>
<dbReference type="EMBL" id="CM000644">
    <property type="protein sequence ID" value="EED90750.1"/>
    <property type="molecule type" value="Genomic_DNA"/>
</dbReference>
<dbReference type="Gene3D" id="3.40.50.1110">
    <property type="entry name" value="SGNH hydrolase"/>
    <property type="match status" value="1"/>
</dbReference>
<dbReference type="STRING" id="35128.B8C7I6"/>
<gene>
    <name evidence="1" type="ORF">THAPSDRAFT_7789</name>
</gene>
<reference evidence="1 2" key="2">
    <citation type="journal article" date="2008" name="Nature">
        <title>The Phaeodactylum genome reveals the evolutionary history of diatom genomes.</title>
        <authorList>
            <person name="Bowler C."/>
            <person name="Allen A.E."/>
            <person name="Badger J.H."/>
            <person name="Grimwood J."/>
            <person name="Jabbari K."/>
            <person name="Kuo A."/>
            <person name="Maheswari U."/>
            <person name="Martens C."/>
            <person name="Maumus F."/>
            <person name="Otillar R.P."/>
            <person name="Rayko E."/>
            <person name="Salamov A."/>
            <person name="Vandepoele K."/>
            <person name="Beszteri B."/>
            <person name="Gruber A."/>
            <person name="Heijde M."/>
            <person name="Katinka M."/>
            <person name="Mock T."/>
            <person name="Valentin K."/>
            <person name="Verret F."/>
            <person name="Berges J.A."/>
            <person name="Brownlee C."/>
            <person name="Cadoret J.P."/>
            <person name="Chiovitti A."/>
            <person name="Choi C.J."/>
            <person name="Coesel S."/>
            <person name="De Martino A."/>
            <person name="Detter J.C."/>
            <person name="Durkin C."/>
            <person name="Falciatore A."/>
            <person name="Fournet J."/>
            <person name="Haruta M."/>
            <person name="Huysman M.J."/>
            <person name="Jenkins B.D."/>
            <person name="Jiroutova K."/>
            <person name="Jorgensen R.E."/>
            <person name="Joubert Y."/>
            <person name="Kaplan A."/>
            <person name="Kroger N."/>
            <person name="Kroth P.G."/>
            <person name="La Roche J."/>
            <person name="Lindquist E."/>
            <person name="Lommer M."/>
            <person name="Martin-Jezequel V."/>
            <person name="Lopez P.J."/>
            <person name="Lucas S."/>
            <person name="Mangogna M."/>
            <person name="McGinnis K."/>
            <person name="Medlin L.K."/>
            <person name="Montsant A."/>
            <person name="Oudot-Le Secq M.P."/>
            <person name="Napoli C."/>
            <person name="Obornik M."/>
            <person name="Parker M.S."/>
            <person name="Petit J.L."/>
            <person name="Porcel B.M."/>
            <person name="Poulsen N."/>
            <person name="Robison M."/>
            <person name="Rychlewski L."/>
            <person name="Rynearson T.A."/>
            <person name="Schmutz J."/>
            <person name="Shapiro H."/>
            <person name="Siaut M."/>
            <person name="Stanley M."/>
            <person name="Sussman M.R."/>
            <person name="Taylor A.R."/>
            <person name="Vardi A."/>
            <person name="von Dassow P."/>
            <person name="Vyverman W."/>
            <person name="Willis A."/>
            <person name="Wyrwicz L.S."/>
            <person name="Rokhsar D.S."/>
            <person name="Weissenbach J."/>
            <person name="Armbrust E.V."/>
            <person name="Green B.R."/>
            <person name="Van de Peer Y."/>
            <person name="Grigoriev I.V."/>
        </authorList>
    </citation>
    <scope>NUCLEOTIDE SEQUENCE [LARGE SCALE GENOMIC DNA]</scope>
    <source>
        <strain evidence="1 2">CCMP1335</strain>
    </source>
</reference>
<evidence type="ECO:0000313" key="1">
    <source>
        <dbReference type="EMBL" id="EED90750.1"/>
    </source>
</evidence>
<dbReference type="PANTHER" id="PTHR14209:SF19">
    <property type="entry name" value="ISOAMYL ACETATE-HYDROLYZING ESTERASE 1 HOMOLOG"/>
    <property type="match status" value="1"/>
</dbReference>
<dbReference type="PANTHER" id="PTHR14209">
    <property type="entry name" value="ISOAMYL ACETATE-HYDROLYZING ESTERASE 1"/>
    <property type="match status" value="1"/>
</dbReference>
<keyword evidence="2" id="KW-1185">Reference proteome</keyword>
<dbReference type="InterPro" id="IPR001087">
    <property type="entry name" value="GDSL"/>
</dbReference>
<dbReference type="HOGENOM" id="CLU_051989_0_2_1"/>
<dbReference type="FunFam" id="3.40.50.1110:FF:000058">
    <property type="entry name" value="Isoamyl acetate-hydrolyzing esterase, putative"/>
    <property type="match status" value="1"/>
</dbReference>
<dbReference type="InterPro" id="IPR045136">
    <property type="entry name" value="Iah1-like"/>
</dbReference>
<dbReference type="Pfam" id="PF00657">
    <property type="entry name" value="Lipase_GDSL"/>
    <property type="match status" value="1"/>
</dbReference>
<dbReference type="eggNOG" id="KOG3035">
    <property type="taxonomic scope" value="Eukaryota"/>
</dbReference>
<dbReference type="InterPro" id="IPR036514">
    <property type="entry name" value="SGNH_hydro_sf"/>
</dbReference>
<dbReference type="Proteomes" id="UP000001449">
    <property type="component" value="Chromosome 8"/>
</dbReference>
<dbReference type="OMA" id="KMQQFPG"/>
<dbReference type="AlphaFoldDB" id="B8C7I6"/>
<reference evidence="1 2" key="1">
    <citation type="journal article" date="2004" name="Science">
        <title>The genome of the diatom Thalassiosira pseudonana: ecology, evolution, and metabolism.</title>
        <authorList>
            <person name="Armbrust E.V."/>
            <person name="Berges J.A."/>
            <person name="Bowler C."/>
            <person name="Green B.R."/>
            <person name="Martinez D."/>
            <person name="Putnam N.H."/>
            <person name="Zhou S."/>
            <person name="Allen A.E."/>
            <person name="Apt K.E."/>
            <person name="Bechner M."/>
            <person name="Brzezinski M.A."/>
            <person name="Chaal B.K."/>
            <person name="Chiovitti A."/>
            <person name="Davis A.K."/>
            <person name="Demarest M.S."/>
            <person name="Detter J.C."/>
            <person name="Glavina T."/>
            <person name="Goodstein D."/>
            <person name="Hadi M.Z."/>
            <person name="Hellsten U."/>
            <person name="Hildebrand M."/>
            <person name="Jenkins B.D."/>
            <person name="Jurka J."/>
            <person name="Kapitonov V.V."/>
            <person name="Kroger N."/>
            <person name="Lau W.W."/>
            <person name="Lane T.W."/>
            <person name="Larimer F.W."/>
            <person name="Lippmeier J.C."/>
            <person name="Lucas S."/>
            <person name="Medina M."/>
            <person name="Montsant A."/>
            <person name="Obornik M."/>
            <person name="Parker M.S."/>
            <person name="Palenik B."/>
            <person name="Pazour G.J."/>
            <person name="Richardson P.M."/>
            <person name="Rynearson T.A."/>
            <person name="Saito M.A."/>
            <person name="Schwartz D.C."/>
            <person name="Thamatrakoln K."/>
            <person name="Valentin K."/>
            <person name="Vardi A."/>
            <person name="Wilkerson F.P."/>
            <person name="Rokhsar D.S."/>
        </authorList>
    </citation>
    <scope>NUCLEOTIDE SEQUENCE [LARGE SCALE GENOMIC DNA]</scope>
    <source>
        <strain evidence="1 2">CCMP1335</strain>
    </source>
</reference>
<dbReference type="InParanoid" id="B8C7I6"/>
<dbReference type="PaxDb" id="35128-Thaps7789"/>
<organism evidence="1 2">
    <name type="scientific">Thalassiosira pseudonana</name>
    <name type="common">Marine diatom</name>
    <name type="synonym">Cyclotella nana</name>
    <dbReference type="NCBI Taxonomy" id="35128"/>
    <lineage>
        <taxon>Eukaryota</taxon>
        <taxon>Sar</taxon>
        <taxon>Stramenopiles</taxon>
        <taxon>Ochrophyta</taxon>
        <taxon>Bacillariophyta</taxon>
        <taxon>Coscinodiscophyceae</taxon>
        <taxon>Thalassiosirophycidae</taxon>
        <taxon>Thalassiosirales</taxon>
        <taxon>Thalassiosiraceae</taxon>
        <taxon>Thalassiosira</taxon>
    </lineage>
</organism>
<protein>
    <submittedName>
        <fullName evidence="1">Uncharacterized protein</fullName>
    </submittedName>
</protein>
<dbReference type="SUPFAM" id="SSF52266">
    <property type="entry name" value="SGNH hydrolase"/>
    <property type="match status" value="1"/>
</dbReference>
<dbReference type="RefSeq" id="XP_002291899.1">
    <property type="nucleotide sequence ID" value="XM_002291863.1"/>
</dbReference>
<evidence type="ECO:0000313" key="2">
    <source>
        <dbReference type="Proteomes" id="UP000001449"/>
    </source>
</evidence>
<proteinExistence type="predicted"/>
<dbReference type="GO" id="GO:0016788">
    <property type="term" value="F:hydrolase activity, acting on ester bonds"/>
    <property type="evidence" value="ECO:0007669"/>
    <property type="project" value="InterPro"/>
</dbReference>